<dbReference type="EMBL" id="JAQGEF010000004">
    <property type="protein sequence ID" value="MDA3614184.1"/>
    <property type="molecule type" value="Genomic_DNA"/>
</dbReference>
<evidence type="ECO:0000313" key="6">
    <source>
        <dbReference type="Proteomes" id="UP001210231"/>
    </source>
</evidence>
<dbReference type="Gene3D" id="3.30.70.940">
    <property type="entry name" value="NusG, N-terminal domain"/>
    <property type="match status" value="1"/>
</dbReference>
<dbReference type="CDD" id="cd09895">
    <property type="entry name" value="NGN_SP_UpxY"/>
    <property type="match status" value="1"/>
</dbReference>
<gene>
    <name evidence="5" type="ORF">O3P16_05155</name>
</gene>
<evidence type="ECO:0000256" key="1">
    <source>
        <dbReference type="ARBA" id="ARBA00022814"/>
    </source>
</evidence>
<comment type="caution">
    <text evidence="5">The sequence shown here is derived from an EMBL/GenBank/DDBJ whole genome shotgun (WGS) entry which is preliminary data.</text>
</comment>
<organism evidence="5 6">
    <name type="scientific">Polluticaenibacter yanchengensis</name>
    <dbReference type="NCBI Taxonomy" id="3014562"/>
    <lineage>
        <taxon>Bacteria</taxon>
        <taxon>Pseudomonadati</taxon>
        <taxon>Bacteroidota</taxon>
        <taxon>Chitinophagia</taxon>
        <taxon>Chitinophagales</taxon>
        <taxon>Chitinophagaceae</taxon>
        <taxon>Polluticaenibacter</taxon>
    </lineage>
</organism>
<keyword evidence="1" id="KW-0889">Transcription antitermination</keyword>
<dbReference type="RefSeq" id="WP_407030507.1">
    <property type="nucleotide sequence ID" value="NZ_JAQGEF010000004.1"/>
</dbReference>
<evidence type="ECO:0000256" key="2">
    <source>
        <dbReference type="ARBA" id="ARBA00023015"/>
    </source>
</evidence>
<accession>A0ABT4UH60</accession>
<keyword evidence="2" id="KW-0805">Transcription regulation</keyword>
<reference evidence="5 6" key="1">
    <citation type="submission" date="2022-12" db="EMBL/GenBank/DDBJ databases">
        <title>Chitinophagaceae gen. sp. nov., a new member of the family Chitinophagaceae, isolated from soil in a chemical factory.</title>
        <authorList>
            <person name="Ke Z."/>
        </authorList>
    </citation>
    <scope>NUCLEOTIDE SEQUENCE [LARGE SCALE GENOMIC DNA]</scope>
    <source>
        <strain evidence="5 6">LY-5</strain>
    </source>
</reference>
<keyword evidence="6" id="KW-1185">Reference proteome</keyword>
<dbReference type="SMART" id="SM00738">
    <property type="entry name" value="NGN"/>
    <property type="match status" value="1"/>
</dbReference>
<dbReference type="SUPFAM" id="SSF82679">
    <property type="entry name" value="N-utilization substance G protein NusG, N-terminal domain"/>
    <property type="match status" value="1"/>
</dbReference>
<dbReference type="PANTHER" id="PTHR30265:SF4">
    <property type="entry name" value="KOW MOTIF FAMILY PROTEIN, EXPRESSED"/>
    <property type="match status" value="1"/>
</dbReference>
<evidence type="ECO:0000259" key="4">
    <source>
        <dbReference type="SMART" id="SM00738"/>
    </source>
</evidence>
<dbReference type="InterPro" id="IPR043425">
    <property type="entry name" value="NusG-like"/>
</dbReference>
<dbReference type="InterPro" id="IPR036735">
    <property type="entry name" value="NGN_dom_sf"/>
</dbReference>
<dbReference type="PANTHER" id="PTHR30265">
    <property type="entry name" value="RHO-INTERACTING TRANSCRIPTION TERMINATION FACTOR NUSG"/>
    <property type="match status" value="1"/>
</dbReference>
<evidence type="ECO:0000256" key="3">
    <source>
        <dbReference type="ARBA" id="ARBA00023163"/>
    </source>
</evidence>
<dbReference type="Pfam" id="PF02357">
    <property type="entry name" value="NusG"/>
    <property type="match status" value="1"/>
</dbReference>
<dbReference type="NCBIfam" id="NF033644">
    <property type="entry name" value="antiterm_UpxY"/>
    <property type="match status" value="1"/>
</dbReference>
<sequence length="172" mass="19772">MSVGNKIEDIAKWYAVYTYPRHEKKLAKQFEINGIECFCPLNKVEKQWSDRKKVVFVPLFQSYIFVHVKQSEFSKVRNTKGVLNFVYWQGKPAVIQHNEIEIIKSFVAGYTNIEVKSLNDPVPGDIVNFNSGVLLNNTGVISNIYNSYVEVILDKLDIRILARITKSIEDAL</sequence>
<proteinExistence type="predicted"/>
<protein>
    <submittedName>
        <fullName evidence="5">UpxY family transcription antiterminator</fullName>
    </submittedName>
</protein>
<dbReference type="InterPro" id="IPR006645">
    <property type="entry name" value="NGN-like_dom"/>
</dbReference>
<feature type="domain" description="NusG-like N-terminal" evidence="4">
    <location>
        <begin position="10"/>
        <end position="107"/>
    </location>
</feature>
<keyword evidence="3" id="KW-0804">Transcription</keyword>
<dbReference type="Proteomes" id="UP001210231">
    <property type="component" value="Unassembled WGS sequence"/>
</dbReference>
<name>A0ABT4UH60_9BACT</name>
<evidence type="ECO:0000313" key="5">
    <source>
        <dbReference type="EMBL" id="MDA3614184.1"/>
    </source>
</evidence>